<dbReference type="AlphaFoldDB" id="A0A8E3B306"/>
<dbReference type="RefSeq" id="WP_109670462.1">
    <property type="nucleotide sequence ID" value="NZ_QGGH01000011.1"/>
</dbReference>
<name>A0A8E3B306_RHILI</name>
<evidence type="ECO:0000313" key="1">
    <source>
        <dbReference type="EMBL" id="PWJ88406.1"/>
    </source>
</evidence>
<dbReference type="Proteomes" id="UP000245631">
    <property type="component" value="Unassembled WGS sequence"/>
</dbReference>
<evidence type="ECO:0000313" key="2">
    <source>
        <dbReference type="Proteomes" id="UP000245631"/>
    </source>
</evidence>
<reference evidence="1 2" key="1">
    <citation type="submission" date="2018-05" db="EMBL/GenBank/DDBJ databases">
        <title>Genomic Encyclopedia of Type Strains, Phase IV (KMG-IV): sequencing the most valuable type-strain genomes for metagenomic binning, comparative biology and taxonomic classification.</title>
        <authorList>
            <person name="Goeker M."/>
        </authorList>
    </citation>
    <scope>NUCLEOTIDE SEQUENCE [LARGE SCALE GENOMIC DNA]</scope>
    <source>
        <strain evidence="1 2">DSM 2626</strain>
    </source>
</reference>
<dbReference type="EMBL" id="QGGH01000011">
    <property type="protein sequence ID" value="PWJ88406.1"/>
    <property type="molecule type" value="Genomic_DNA"/>
</dbReference>
<dbReference type="GeneID" id="61054903"/>
<organism evidence="1 2">
    <name type="scientific">Rhizobium loti</name>
    <name type="common">Mesorhizobium loti</name>
    <dbReference type="NCBI Taxonomy" id="381"/>
    <lineage>
        <taxon>Bacteria</taxon>
        <taxon>Pseudomonadati</taxon>
        <taxon>Pseudomonadota</taxon>
        <taxon>Alphaproteobacteria</taxon>
        <taxon>Hyphomicrobiales</taxon>
        <taxon>Phyllobacteriaceae</taxon>
        <taxon>Mesorhizobium</taxon>
    </lineage>
</organism>
<comment type="caution">
    <text evidence="1">The sequence shown here is derived from an EMBL/GenBank/DDBJ whole genome shotgun (WGS) entry which is preliminary data.</text>
</comment>
<protein>
    <submittedName>
        <fullName evidence="1">Uncharacterized protein</fullName>
    </submittedName>
</protein>
<proteinExistence type="predicted"/>
<accession>A0A8E3B306</accession>
<gene>
    <name evidence="1" type="ORF">C8D77_111129</name>
</gene>
<sequence>MNCFAGFTRETPTGFLAMLRFAEDGQAEPVLAPGGKPMVYPTEVEAWRAVTASLLRYFNGRMRREGVVITSARVEANRIFRKGRVIQVESR</sequence>